<reference evidence="8" key="1">
    <citation type="journal article" date="2019" name="Int. J. Syst. Evol. Microbiol.">
        <title>The Global Catalogue of Microorganisms (GCM) 10K type strain sequencing project: providing services to taxonomists for standard genome sequencing and annotation.</title>
        <authorList>
            <consortium name="The Broad Institute Genomics Platform"/>
            <consortium name="The Broad Institute Genome Sequencing Center for Infectious Disease"/>
            <person name="Wu L."/>
            <person name="Ma J."/>
        </authorList>
    </citation>
    <scope>NUCLEOTIDE SEQUENCE [LARGE SCALE GENOMIC DNA]</scope>
    <source>
        <strain evidence="8">CGMCC 1.6375</strain>
    </source>
</reference>
<keyword evidence="4 6" id="KW-1133">Transmembrane helix</keyword>
<dbReference type="EMBL" id="BMLI01000001">
    <property type="protein sequence ID" value="GGM93623.1"/>
    <property type="molecule type" value="Genomic_DNA"/>
</dbReference>
<feature type="transmembrane region" description="Helical" evidence="6">
    <location>
        <begin position="265"/>
        <end position="286"/>
    </location>
</feature>
<evidence type="ECO:0000256" key="5">
    <source>
        <dbReference type="ARBA" id="ARBA00023136"/>
    </source>
</evidence>
<evidence type="ECO:0000313" key="7">
    <source>
        <dbReference type="EMBL" id="GGM93623.1"/>
    </source>
</evidence>
<gene>
    <name evidence="7" type="ORF">GCM10010967_28510</name>
</gene>
<feature type="transmembrane region" description="Helical" evidence="6">
    <location>
        <begin position="306"/>
        <end position="329"/>
    </location>
</feature>
<dbReference type="Proteomes" id="UP000632339">
    <property type="component" value="Unassembled WGS sequence"/>
</dbReference>
<dbReference type="Pfam" id="PF01594">
    <property type="entry name" value="AI-2E_transport"/>
    <property type="match status" value="1"/>
</dbReference>
<dbReference type="PANTHER" id="PTHR21716">
    <property type="entry name" value="TRANSMEMBRANE PROTEIN"/>
    <property type="match status" value="1"/>
</dbReference>
<name>A0ABQ2HYK7_9BACT</name>
<feature type="transmembrane region" description="Helical" evidence="6">
    <location>
        <begin position="199"/>
        <end position="219"/>
    </location>
</feature>
<dbReference type="RefSeq" id="WP_019943194.1">
    <property type="nucleotide sequence ID" value="NZ_BMLI01000001.1"/>
</dbReference>
<dbReference type="InterPro" id="IPR002549">
    <property type="entry name" value="AI-2E-like"/>
</dbReference>
<protein>
    <submittedName>
        <fullName evidence="7">AI-2E family transporter</fullName>
    </submittedName>
</protein>
<keyword evidence="3 6" id="KW-0812">Transmembrane</keyword>
<evidence type="ECO:0000256" key="4">
    <source>
        <dbReference type="ARBA" id="ARBA00022989"/>
    </source>
</evidence>
<evidence type="ECO:0000256" key="6">
    <source>
        <dbReference type="SAM" id="Phobius"/>
    </source>
</evidence>
<comment type="caution">
    <text evidence="7">The sequence shown here is derived from an EMBL/GenBank/DDBJ whole genome shotgun (WGS) entry which is preliminary data.</text>
</comment>
<accession>A0ABQ2HYK7</accession>
<evidence type="ECO:0000256" key="1">
    <source>
        <dbReference type="ARBA" id="ARBA00004141"/>
    </source>
</evidence>
<feature type="transmembrane region" description="Helical" evidence="6">
    <location>
        <begin position="66"/>
        <end position="88"/>
    </location>
</feature>
<sequence>MVSDFNNRIRQVLFLLIVIVLALIVFRQLYIFFPGFLGALTLYILCRRFYFRLTEQRKWNKSLTAILFMVLFMACIVAPVYFAAQMIFQKIEGIMQNPEQVNKAVDAISDQLREWTGQDLLTKEATADIRKKAASFIPGILNSSATMLGNLLMILFLAYFMFKNGRFMEKTLEDFIPLKHQNIDLLADETCGMVRANALGIPLISLTQGVIALAGYWIFGIEDFVLLGLITGLFAFFPVIGTAMIWLPLVIFLFSKGETGKAIGLLLYSAVIIGNIDYLVRITFLQKVGNVHPIITILGLIAGLKLFGFWGFIFGPLLISYLLLLVRIYKNEFSESRARIKTTAQTADKD</sequence>
<keyword evidence="5 6" id="KW-0472">Membrane</keyword>
<comment type="similarity">
    <text evidence="2">Belongs to the autoinducer-2 exporter (AI-2E) (TC 2.A.86) family.</text>
</comment>
<evidence type="ECO:0000256" key="2">
    <source>
        <dbReference type="ARBA" id="ARBA00009773"/>
    </source>
</evidence>
<proteinExistence type="inferred from homology"/>
<organism evidence="7 8">
    <name type="scientific">Dyadobacter beijingensis</name>
    <dbReference type="NCBI Taxonomy" id="365489"/>
    <lineage>
        <taxon>Bacteria</taxon>
        <taxon>Pseudomonadati</taxon>
        <taxon>Bacteroidota</taxon>
        <taxon>Cytophagia</taxon>
        <taxon>Cytophagales</taxon>
        <taxon>Spirosomataceae</taxon>
        <taxon>Dyadobacter</taxon>
    </lineage>
</organism>
<evidence type="ECO:0000313" key="8">
    <source>
        <dbReference type="Proteomes" id="UP000632339"/>
    </source>
</evidence>
<feature type="transmembrane region" description="Helical" evidence="6">
    <location>
        <begin position="12"/>
        <end position="45"/>
    </location>
</feature>
<feature type="transmembrane region" description="Helical" evidence="6">
    <location>
        <begin position="225"/>
        <end position="253"/>
    </location>
</feature>
<dbReference type="PANTHER" id="PTHR21716:SF4">
    <property type="entry name" value="TRANSMEMBRANE PROTEIN 245"/>
    <property type="match status" value="1"/>
</dbReference>
<comment type="subcellular location">
    <subcellularLocation>
        <location evidence="1">Membrane</location>
        <topology evidence="1">Multi-pass membrane protein</topology>
    </subcellularLocation>
</comment>
<evidence type="ECO:0000256" key="3">
    <source>
        <dbReference type="ARBA" id="ARBA00022692"/>
    </source>
</evidence>
<keyword evidence="8" id="KW-1185">Reference proteome</keyword>
<feature type="transmembrane region" description="Helical" evidence="6">
    <location>
        <begin position="140"/>
        <end position="162"/>
    </location>
</feature>